<dbReference type="AlphaFoldDB" id="A0A1W6QY19"/>
<sequence length="111" mass="12587">MVKKKIYYLYFKGNDYQLLSGNHSEEIKNIMNGSSGTQILTIGLTKENENATEFVVWGSSKEEVKELLETGIKNVLDNLINYMEGDLKKGLELTCLEMLKNSSPNLGELFF</sequence>
<name>A0A1W6QY19_ENTFL</name>
<protein>
    <submittedName>
        <fullName evidence="1">Uncharacterized protein</fullName>
    </submittedName>
</protein>
<keyword evidence="1" id="KW-0614">Plasmid</keyword>
<proteinExistence type="predicted"/>
<dbReference type="EMBL" id="KY303941">
    <property type="protein sequence ID" value="ARO46193.1"/>
    <property type="molecule type" value="Genomic_DNA"/>
</dbReference>
<dbReference type="RefSeq" id="WP_057086825.1">
    <property type="nucleotide sequence ID" value="NZ_JAREVN010000014.1"/>
</dbReference>
<accession>A0A1W6QY19</accession>
<organism evidence="1">
    <name type="scientific">Enterococcus faecalis</name>
    <name type="common">Streptococcus faecalis</name>
    <dbReference type="NCBI Taxonomy" id="1351"/>
    <lineage>
        <taxon>Bacteria</taxon>
        <taxon>Bacillati</taxon>
        <taxon>Bacillota</taxon>
        <taxon>Bacilli</taxon>
        <taxon>Lactobacillales</taxon>
        <taxon>Enterococcaceae</taxon>
        <taxon>Enterococcus</taxon>
    </lineage>
</organism>
<evidence type="ECO:0000313" key="1">
    <source>
        <dbReference type="EMBL" id="ARO46193.1"/>
    </source>
</evidence>
<reference evidence="1" key="1">
    <citation type="submission" date="2016-12" db="EMBL/GenBank/DDBJ databases">
        <title>Characterization of a Plasmid Isolated from Enterococcus faecalis found in the Fecal Material of a Blue Whale.</title>
        <authorList>
            <person name="McLaughlin R."/>
        </authorList>
    </citation>
    <scope>NUCLEOTIDE SEQUENCE</scope>
    <source>
        <strain evidence="1">3</strain>
        <plasmid evidence="1">pGTC3</plasmid>
    </source>
</reference>
<geneLocation type="plasmid" evidence="1">
    <name>pGTC3</name>
</geneLocation>